<evidence type="ECO:0000313" key="6">
    <source>
        <dbReference type="Proteomes" id="UP000619293"/>
    </source>
</evidence>
<dbReference type="Gene3D" id="2.160.20.10">
    <property type="entry name" value="Single-stranded right-handed beta-helix, Pectin lyase-like"/>
    <property type="match status" value="1"/>
</dbReference>
<dbReference type="RefSeq" id="WP_191839321.1">
    <property type="nucleotide sequence ID" value="NZ_BONG01000030.1"/>
</dbReference>
<dbReference type="SMART" id="SM00710">
    <property type="entry name" value="PbH1"/>
    <property type="match status" value="9"/>
</dbReference>
<dbReference type="Proteomes" id="UP000619293">
    <property type="component" value="Unassembled WGS sequence"/>
</dbReference>
<dbReference type="InterPro" id="IPR051550">
    <property type="entry name" value="SCF-Subunits/Alg-Epimerases"/>
</dbReference>
<dbReference type="PANTHER" id="PTHR22990">
    <property type="entry name" value="F-BOX ONLY PROTEIN"/>
    <property type="match status" value="1"/>
</dbReference>
<dbReference type="InterPro" id="IPR006626">
    <property type="entry name" value="PbH1"/>
</dbReference>
<comment type="caution">
    <text evidence="5">The sequence shown here is derived from an EMBL/GenBank/DDBJ whole genome shotgun (WGS) entry which is preliminary data.</text>
</comment>
<evidence type="ECO:0000313" key="5">
    <source>
        <dbReference type="EMBL" id="GIF91221.1"/>
    </source>
</evidence>
<protein>
    <recommendedName>
        <fullName evidence="4">Right handed beta helix domain-containing protein</fullName>
    </recommendedName>
</protein>
<keyword evidence="1" id="KW-0677">Repeat</keyword>
<keyword evidence="3" id="KW-1133">Transmembrane helix</keyword>
<feature type="transmembrane region" description="Helical" evidence="3">
    <location>
        <begin position="583"/>
        <end position="603"/>
    </location>
</feature>
<feature type="compositionally biased region" description="Basic and acidic residues" evidence="2">
    <location>
        <begin position="624"/>
        <end position="645"/>
    </location>
</feature>
<evidence type="ECO:0000256" key="2">
    <source>
        <dbReference type="SAM" id="MobiDB-lite"/>
    </source>
</evidence>
<dbReference type="AlphaFoldDB" id="A0A8J3JUB6"/>
<feature type="domain" description="Right handed beta helix" evidence="4">
    <location>
        <begin position="420"/>
        <end position="542"/>
    </location>
</feature>
<dbReference type="InterPro" id="IPR011050">
    <property type="entry name" value="Pectin_lyase_fold/virulence"/>
</dbReference>
<keyword evidence="6" id="KW-1185">Reference proteome</keyword>
<evidence type="ECO:0000256" key="3">
    <source>
        <dbReference type="SAM" id="Phobius"/>
    </source>
</evidence>
<feature type="region of interest" description="Disordered" evidence="2">
    <location>
        <begin position="612"/>
        <end position="655"/>
    </location>
</feature>
<feature type="region of interest" description="Disordered" evidence="2">
    <location>
        <begin position="391"/>
        <end position="418"/>
    </location>
</feature>
<dbReference type="InterPro" id="IPR012334">
    <property type="entry name" value="Pectin_lyas_fold"/>
</dbReference>
<feature type="domain" description="Right handed beta helix" evidence="4">
    <location>
        <begin position="314"/>
        <end position="400"/>
    </location>
</feature>
<sequence>MRPARPTATPPARHGTAAAALGRSATAVLALLLTALLLPAGGAAGAAAAPPAAARTASHAATAGAAAADSERQAALVAAEDRWLNQVRAVTAVAPLRDLLNRAPGSSTQKWNQPYRLDTAGGYTLVLTARTAAYTVDDLLRLAPQTFVRQPQGAYLLTENIYVNSGARLKLAHPGGLELRLASRSSGFVAIVSFGGGLTLEGTKQAPVRVTSWDPRTGKPDTEVGDGRAYLRAIGGHFAMSHTRVSHLGFWSGRTGGVSLTGTDRPDTGAVEGPSAATPGRLLPGEVRVLSGGRVATPDSRFTVPSLSYVSGAISDSELVGNAYGLFVSSADGIKITDTTVRDSLQHGVVLHRFATNAVIERTLSRNNGGDGFLLSRATQQVRITNTTAERNRGNGFTLSGRPLADGPSASGQSTASYGANTVSHSAARGNGHYGFEILGGIAVSIQENQIEGGDMGIVARLGARDLTVTANRLKDQRRQAIAIRDGVAKARITGNLIETTQTGVYVRDSVAEVRGNTIHDANSHGVTFVGAVGGSVAAGNAITGIGPSALDTGRAAGKVTLRDNQTDAWLDTSTLWARVRHYASPMTLLWTAILLLILVLAFRRRRDDHGHPYAATKPLFPRDGGEPAGGRHEHGRPSPREVARGRARVPVMAE</sequence>
<dbReference type="InterPro" id="IPR039448">
    <property type="entry name" value="Beta_helix"/>
</dbReference>
<accession>A0A8J3JUB6</accession>
<dbReference type="SUPFAM" id="SSF51126">
    <property type="entry name" value="Pectin lyase-like"/>
    <property type="match status" value="1"/>
</dbReference>
<dbReference type="EMBL" id="BONG01000030">
    <property type="protein sequence ID" value="GIF91221.1"/>
    <property type="molecule type" value="Genomic_DNA"/>
</dbReference>
<keyword evidence="3" id="KW-0472">Membrane</keyword>
<evidence type="ECO:0000259" key="4">
    <source>
        <dbReference type="Pfam" id="PF13229"/>
    </source>
</evidence>
<reference evidence="5 6" key="1">
    <citation type="submission" date="2021-01" db="EMBL/GenBank/DDBJ databases">
        <title>Whole genome shotgun sequence of Catellatospora chokoriensis NBRC 107358.</title>
        <authorList>
            <person name="Komaki H."/>
            <person name="Tamura T."/>
        </authorList>
    </citation>
    <scope>NUCLEOTIDE SEQUENCE [LARGE SCALE GENOMIC DNA]</scope>
    <source>
        <strain evidence="5 6">NBRC 107358</strain>
    </source>
</reference>
<dbReference type="Pfam" id="PF13229">
    <property type="entry name" value="Beta_helix"/>
    <property type="match status" value="2"/>
</dbReference>
<evidence type="ECO:0000256" key="1">
    <source>
        <dbReference type="ARBA" id="ARBA00022737"/>
    </source>
</evidence>
<dbReference type="PANTHER" id="PTHR22990:SF15">
    <property type="entry name" value="F-BOX ONLY PROTEIN 10"/>
    <property type="match status" value="1"/>
</dbReference>
<name>A0A8J3JUB6_9ACTN</name>
<proteinExistence type="predicted"/>
<organism evidence="5 6">
    <name type="scientific">Catellatospora chokoriensis</name>
    <dbReference type="NCBI Taxonomy" id="310353"/>
    <lineage>
        <taxon>Bacteria</taxon>
        <taxon>Bacillati</taxon>
        <taxon>Actinomycetota</taxon>
        <taxon>Actinomycetes</taxon>
        <taxon>Micromonosporales</taxon>
        <taxon>Micromonosporaceae</taxon>
        <taxon>Catellatospora</taxon>
    </lineage>
</organism>
<gene>
    <name evidence="5" type="ORF">Cch02nite_46650</name>
</gene>
<keyword evidence="3" id="KW-0812">Transmembrane</keyword>